<accession>A0ABC8KDG5</accession>
<gene>
    <name evidence="1" type="ORF">ERUC_LOCUS20687</name>
</gene>
<keyword evidence="2" id="KW-1185">Reference proteome</keyword>
<evidence type="ECO:0000313" key="2">
    <source>
        <dbReference type="Proteomes" id="UP001642260"/>
    </source>
</evidence>
<proteinExistence type="predicted"/>
<organism evidence="1 2">
    <name type="scientific">Eruca vesicaria subsp. sativa</name>
    <name type="common">Garden rocket</name>
    <name type="synonym">Eruca sativa</name>
    <dbReference type="NCBI Taxonomy" id="29727"/>
    <lineage>
        <taxon>Eukaryota</taxon>
        <taxon>Viridiplantae</taxon>
        <taxon>Streptophyta</taxon>
        <taxon>Embryophyta</taxon>
        <taxon>Tracheophyta</taxon>
        <taxon>Spermatophyta</taxon>
        <taxon>Magnoliopsida</taxon>
        <taxon>eudicotyledons</taxon>
        <taxon>Gunneridae</taxon>
        <taxon>Pentapetalae</taxon>
        <taxon>rosids</taxon>
        <taxon>malvids</taxon>
        <taxon>Brassicales</taxon>
        <taxon>Brassicaceae</taxon>
        <taxon>Brassiceae</taxon>
        <taxon>Eruca</taxon>
    </lineage>
</organism>
<protein>
    <submittedName>
        <fullName evidence="1">Uncharacterized protein</fullName>
    </submittedName>
</protein>
<reference evidence="1 2" key="1">
    <citation type="submission" date="2022-03" db="EMBL/GenBank/DDBJ databases">
        <authorList>
            <person name="Macdonald S."/>
            <person name="Ahmed S."/>
            <person name="Newling K."/>
        </authorList>
    </citation>
    <scope>NUCLEOTIDE SEQUENCE [LARGE SCALE GENOMIC DNA]</scope>
</reference>
<dbReference type="Proteomes" id="UP001642260">
    <property type="component" value="Unassembled WGS sequence"/>
</dbReference>
<dbReference type="AlphaFoldDB" id="A0ABC8KDG5"/>
<comment type="caution">
    <text evidence="1">The sequence shown here is derived from an EMBL/GenBank/DDBJ whole genome shotgun (WGS) entry which is preliminary data.</text>
</comment>
<evidence type="ECO:0000313" key="1">
    <source>
        <dbReference type="EMBL" id="CAH8354932.1"/>
    </source>
</evidence>
<name>A0ABC8KDG5_ERUVS</name>
<sequence length="103" mass="11481">MLLPSGPSSPITIATTSDLDEKARARYEGLVFGERLLVSESVLTEIFREQEIVVIHCIALEMAYADMALRHETWAGVVQRIEIIQLDDDNEMVDFSQNGVTGN</sequence>
<dbReference type="EMBL" id="CAKOAT010200377">
    <property type="protein sequence ID" value="CAH8354932.1"/>
    <property type="molecule type" value="Genomic_DNA"/>
</dbReference>